<evidence type="ECO:0000313" key="10">
    <source>
        <dbReference type="Proteomes" id="UP001333102"/>
    </source>
</evidence>
<evidence type="ECO:0000256" key="4">
    <source>
        <dbReference type="ARBA" id="ARBA00022980"/>
    </source>
</evidence>
<evidence type="ECO:0000313" key="9">
    <source>
        <dbReference type="EMBL" id="WRP14684.1"/>
    </source>
</evidence>
<comment type="function">
    <text evidence="7">Binds to the 23S rRNA.</text>
</comment>
<dbReference type="PROSITE" id="PS00651">
    <property type="entry name" value="RIBOSOMAL_L9"/>
    <property type="match status" value="1"/>
</dbReference>
<gene>
    <name evidence="7 9" type="primary">rplI</name>
    <name evidence="9" type="ORF">VLY81_00500</name>
</gene>
<evidence type="ECO:0000256" key="5">
    <source>
        <dbReference type="ARBA" id="ARBA00023274"/>
    </source>
</evidence>
<dbReference type="InterPro" id="IPR020070">
    <property type="entry name" value="Ribosomal_bL9_N"/>
</dbReference>
<dbReference type="EMBL" id="CP141614">
    <property type="protein sequence ID" value="WRP14684.1"/>
    <property type="molecule type" value="Genomic_DNA"/>
</dbReference>
<dbReference type="Gene3D" id="3.10.430.100">
    <property type="entry name" value="Ribosomal protein L9, C-terminal domain"/>
    <property type="match status" value="1"/>
</dbReference>
<dbReference type="Pfam" id="PF03948">
    <property type="entry name" value="Ribosomal_L9_C"/>
    <property type="match status" value="1"/>
</dbReference>
<sequence length="155" mass="16243">MKVVLTQDVKGVGRAGELVEVADGFGRNYLVPRGLAVMATGGTVKAVEHQQAVIRRKLEKERAEAESLAAKLQGARVVVKARAGDAGRLFGSVTAADVAEALERDLGVKVDRRRIELEGPIKSLGEHAVSLRLAPGISAEVRVVVEAADGEGPSA</sequence>
<dbReference type="SUPFAM" id="SSF55658">
    <property type="entry name" value="L9 N-domain-like"/>
    <property type="match status" value="1"/>
</dbReference>
<evidence type="ECO:0000256" key="7">
    <source>
        <dbReference type="HAMAP-Rule" id="MF_00503"/>
    </source>
</evidence>
<protein>
    <recommendedName>
        <fullName evidence="6 7">Large ribosomal subunit protein bL9</fullName>
    </recommendedName>
</protein>
<dbReference type="InterPro" id="IPR000244">
    <property type="entry name" value="Ribosomal_bL9"/>
</dbReference>
<dbReference type="Gene3D" id="3.40.5.10">
    <property type="entry name" value="Ribosomal protein L9, N-terminal domain"/>
    <property type="match status" value="1"/>
</dbReference>
<organism evidence="9 10">
    <name type="scientific">Geochorda subterranea</name>
    <dbReference type="NCBI Taxonomy" id="3109564"/>
    <lineage>
        <taxon>Bacteria</taxon>
        <taxon>Bacillati</taxon>
        <taxon>Bacillota</taxon>
        <taxon>Limnochordia</taxon>
        <taxon>Limnochordales</taxon>
        <taxon>Geochordaceae</taxon>
        <taxon>Geochorda</taxon>
    </lineage>
</organism>
<dbReference type="NCBIfam" id="TIGR00158">
    <property type="entry name" value="L9"/>
    <property type="match status" value="1"/>
</dbReference>
<evidence type="ECO:0000256" key="3">
    <source>
        <dbReference type="ARBA" id="ARBA00022884"/>
    </source>
</evidence>
<dbReference type="InterPro" id="IPR036791">
    <property type="entry name" value="Ribosomal_bL9_C_sf"/>
</dbReference>
<evidence type="ECO:0000256" key="1">
    <source>
        <dbReference type="ARBA" id="ARBA00010605"/>
    </source>
</evidence>
<dbReference type="PANTHER" id="PTHR21368">
    <property type="entry name" value="50S RIBOSOMAL PROTEIN L9"/>
    <property type="match status" value="1"/>
</dbReference>
<dbReference type="Pfam" id="PF01281">
    <property type="entry name" value="Ribosomal_L9_N"/>
    <property type="match status" value="1"/>
</dbReference>
<evidence type="ECO:0000256" key="6">
    <source>
        <dbReference type="ARBA" id="ARBA00035292"/>
    </source>
</evidence>
<proteinExistence type="inferred from homology"/>
<accession>A0ABZ1BPP4</accession>
<name>A0ABZ1BPP4_9FIRM</name>
<dbReference type="InterPro" id="IPR020069">
    <property type="entry name" value="Ribosomal_bL9_C"/>
</dbReference>
<evidence type="ECO:0000256" key="2">
    <source>
        <dbReference type="ARBA" id="ARBA00022730"/>
    </source>
</evidence>
<keyword evidence="10" id="KW-1185">Reference proteome</keyword>
<dbReference type="InterPro" id="IPR020594">
    <property type="entry name" value="Ribosomal_bL9_bac/chp"/>
</dbReference>
<feature type="domain" description="Ribosomal protein L9" evidence="8">
    <location>
        <begin position="13"/>
        <end position="40"/>
    </location>
</feature>
<dbReference type="GO" id="GO:0005840">
    <property type="term" value="C:ribosome"/>
    <property type="evidence" value="ECO:0007669"/>
    <property type="project" value="UniProtKB-KW"/>
</dbReference>
<dbReference type="InterPro" id="IPR009027">
    <property type="entry name" value="Ribosomal_bL9/RNase_H1_N"/>
</dbReference>
<evidence type="ECO:0000259" key="8">
    <source>
        <dbReference type="PROSITE" id="PS00651"/>
    </source>
</evidence>
<dbReference type="InterPro" id="IPR036935">
    <property type="entry name" value="Ribosomal_bL9_N_sf"/>
</dbReference>
<keyword evidence="5 7" id="KW-0687">Ribonucleoprotein</keyword>
<dbReference type="SUPFAM" id="SSF55653">
    <property type="entry name" value="Ribosomal protein L9 C-domain"/>
    <property type="match status" value="1"/>
</dbReference>
<dbReference type="HAMAP" id="MF_00503">
    <property type="entry name" value="Ribosomal_bL9"/>
    <property type="match status" value="1"/>
</dbReference>
<dbReference type="RefSeq" id="WP_324669051.1">
    <property type="nucleotide sequence ID" value="NZ_CP141614.1"/>
</dbReference>
<comment type="similarity">
    <text evidence="1 7">Belongs to the bacterial ribosomal protein bL9 family.</text>
</comment>
<keyword evidence="4 7" id="KW-0689">Ribosomal protein</keyword>
<keyword evidence="2 7" id="KW-0699">rRNA-binding</keyword>
<dbReference type="Proteomes" id="UP001333102">
    <property type="component" value="Chromosome"/>
</dbReference>
<reference evidence="10" key="1">
    <citation type="submission" date="2023-12" db="EMBL/GenBank/DDBJ databases">
        <title>Novel isolates from deep terrestrial aquifers shed light on the physiology and ecology of the class Limnochordia.</title>
        <authorList>
            <person name="Karnachuk O.V."/>
            <person name="Lukina A.P."/>
            <person name="Avakyan M.R."/>
            <person name="Kadnikov V."/>
            <person name="Begmatov S."/>
            <person name="Beletsky A.V."/>
            <person name="Mardanov A.V."/>
            <person name="Ravin N.V."/>
        </authorList>
    </citation>
    <scope>NUCLEOTIDE SEQUENCE [LARGE SCALE GENOMIC DNA]</scope>
    <source>
        <strain evidence="10">LN</strain>
    </source>
</reference>
<keyword evidence="3 7" id="KW-0694">RNA-binding</keyword>